<keyword evidence="1" id="KW-0472">Membrane</keyword>
<gene>
    <name evidence="3" type="ORF">EOI86_07245</name>
</gene>
<sequence length="184" mass="18812">MLKPIFGALVILVALSVNAKAATYNIAGSFDGGLLGLVEFDFDVSGDFSTDIPATAIASENINLLTSEGADFTPSGGLGFEFLDDPNGGIFAFGGLGLSVRGSGPGTNDFVAAIFSFFNTPFLELIVDTSESVGGGLGSPNALTLTVTEISAVPLPAALPLLATALGVFGFMTRIRQRKAIKTS</sequence>
<dbReference type="EMBL" id="SADE01000001">
    <property type="protein sequence ID" value="RVU39044.1"/>
    <property type="molecule type" value="Genomic_DNA"/>
</dbReference>
<keyword evidence="2" id="KW-0732">Signal</keyword>
<evidence type="ECO:0000313" key="4">
    <source>
        <dbReference type="Proteomes" id="UP000287447"/>
    </source>
</evidence>
<dbReference type="OrthoDB" id="9949922at2"/>
<evidence type="ECO:0000313" key="3">
    <source>
        <dbReference type="EMBL" id="RVU39044.1"/>
    </source>
</evidence>
<dbReference type="Proteomes" id="UP000287447">
    <property type="component" value="Unassembled WGS sequence"/>
</dbReference>
<proteinExistence type="predicted"/>
<comment type="caution">
    <text evidence="3">The sequence shown here is derived from an EMBL/GenBank/DDBJ whole genome shotgun (WGS) entry which is preliminary data.</text>
</comment>
<dbReference type="NCBIfam" id="TIGR03370">
    <property type="entry name" value="VPLPA-CTERM"/>
    <property type="match status" value="1"/>
</dbReference>
<feature type="signal peptide" evidence="2">
    <location>
        <begin position="1"/>
        <end position="19"/>
    </location>
</feature>
<keyword evidence="1" id="KW-1133">Transmembrane helix</keyword>
<dbReference type="AlphaFoldDB" id="A0A437QWZ4"/>
<feature type="chain" id="PRO_5019285187" evidence="2">
    <location>
        <begin position="20"/>
        <end position="184"/>
    </location>
</feature>
<keyword evidence="1" id="KW-0812">Transmembrane</keyword>
<feature type="transmembrane region" description="Helical" evidence="1">
    <location>
        <begin position="153"/>
        <end position="172"/>
    </location>
</feature>
<name>A0A437QWZ4_9PROT</name>
<evidence type="ECO:0000256" key="1">
    <source>
        <dbReference type="SAM" id="Phobius"/>
    </source>
</evidence>
<protein>
    <submittedName>
        <fullName evidence="3">VPLPA-CTERM sorting domain-containing protein</fullName>
    </submittedName>
</protein>
<evidence type="ECO:0000256" key="2">
    <source>
        <dbReference type="SAM" id="SignalP"/>
    </source>
</evidence>
<dbReference type="InterPro" id="IPR022472">
    <property type="entry name" value="VPLPA-CTERM"/>
</dbReference>
<keyword evidence="4" id="KW-1185">Reference proteome</keyword>
<dbReference type="RefSeq" id="WP_127764416.1">
    <property type="nucleotide sequence ID" value="NZ_SADE01000001.1"/>
</dbReference>
<reference evidence="4" key="1">
    <citation type="submission" date="2019-01" db="EMBL/GenBank/DDBJ databases">
        <title>Gri0909 isolated from a small marine red alga.</title>
        <authorList>
            <person name="Kim J."/>
            <person name="Jeong S.E."/>
            <person name="Jeon C.O."/>
        </authorList>
    </citation>
    <scope>NUCLEOTIDE SEQUENCE [LARGE SCALE GENOMIC DNA]</scope>
    <source>
        <strain evidence="4">Gri0909</strain>
    </source>
</reference>
<accession>A0A437QWZ4</accession>
<organism evidence="3 4">
    <name type="scientific">Hwanghaeella grinnelliae</name>
    <dbReference type="NCBI Taxonomy" id="2500179"/>
    <lineage>
        <taxon>Bacteria</taxon>
        <taxon>Pseudomonadati</taxon>
        <taxon>Pseudomonadota</taxon>
        <taxon>Alphaproteobacteria</taxon>
        <taxon>Rhodospirillales</taxon>
        <taxon>Rhodospirillaceae</taxon>
        <taxon>Hwanghaeella</taxon>
    </lineage>
</organism>